<sequence length="528" mass="58359">MARSFVAADQCVLESMTHAQLYELVRKHLNKWPKKSFSRSRLSKKDLWTELLNPPNGFKTDMPLPAAPVLVAIPAPAPTSIVIPAPPPIVIPAPAPVTIPAQVPHPAAAVVAAPIAVPPMPTPRAAPQAPPQAPIVAASIQAINQPVPSNIPLQSTFPVSAPSNLTSGSADNSRKRSIRPYIVDNRPNGSENMIQQIEVAMIDREGCAPGEWRADALEVFQQLQVSNAAITGRGQIKVGYVNSHDPDFVWWFLRGDLYYLLLSTPDPNRLIVSSDSKLQLRISTDSPVNVQPKKNLRKKVSPKKSVQHEGIIYAQLFQANIITMHHRADLPTILPEQQSLASPKPHQDIDWLKDVLKERDGFTDFMRNRGHRLDTPALVAHWAFAASVVDDYHHKPSGVPGPSMGRPRLITKVDIQRALGVRETWLSQAIKATSIIRVHGENGIHPHPDIIAKLSESGGGSQRHRKAYICLVVLTSTPESNERVRTILYFVEPQDFNADTLKVEVLMDRVARDTWFQRGWTLQELVAP</sequence>
<dbReference type="Proteomes" id="UP000027073">
    <property type="component" value="Unassembled WGS sequence"/>
</dbReference>
<proteinExistence type="predicted"/>
<dbReference type="OrthoDB" id="2891670at2759"/>
<evidence type="ECO:0000313" key="1">
    <source>
        <dbReference type="EMBL" id="KDQ32327.1"/>
    </source>
</evidence>
<reference evidence="2" key="1">
    <citation type="journal article" date="2014" name="Proc. Natl. Acad. Sci. U.S.A.">
        <title>Extensive sampling of basidiomycete genomes demonstrates inadequacy of the white-rot/brown-rot paradigm for wood decay fungi.</title>
        <authorList>
            <person name="Riley R."/>
            <person name="Salamov A.A."/>
            <person name="Brown D.W."/>
            <person name="Nagy L.G."/>
            <person name="Floudas D."/>
            <person name="Held B.W."/>
            <person name="Levasseur A."/>
            <person name="Lombard V."/>
            <person name="Morin E."/>
            <person name="Otillar R."/>
            <person name="Lindquist E.A."/>
            <person name="Sun H."/>
            <person name="LaButti K.M."/>
            <person name="Schmutz J."/>
            <person name="Jabbour D."/>
            <person name="Luo H."/>
            <person name="Baker S.E."/>
            <person name="Pisabarro A.G."/>
            <person name="Walton J.D."/>
            <person name="Blanchette R.A."/>
            <person name="Henrissat B."/>
            <person name="Martin F."/>
            <person name="Cullen D."/>
            <person name="Hibbett D.S."/>
            <person name="Grigoriev I.V."/>
        </authorList>
    </citation>
    <scope>NUCLEOTIDE SEQUENCE [LARGE SCALE GENOMIC DNA]</scope>
    <source>
        <strain evidence="2">PC15</strain>
    </source>
</reference>
<evidence type="ECO:0000313" key="2">
    <source>
        <dbReference type="Proteomes" id="UP000027073"/>
    </source>
</evidence>
<dbReference type="HOGENOM" id="CLU_515906_0_0_1"/>
<organism evidence="1 2">
    <name type="scientific">Pleurotus ostreatus (strain PC15)</name>
    <name type="common">Oyster mushroom</name>
    <dbReference type="NCBI Taxonomy" id="1137138"/>
    <lineage>
        <taxon>Eukaryota</taxon>
        <taxon>Fungi</taxon>
        <taxon>Dikarya</taxon>
        <taxon>Basidiomycota</taxon>
        <taxon>Agaricomycotina</taxon>
        <taxon>Agaricomycetes</taxon>
        <taxon>Agaricomycetidae</taxon>
        <taxon>Agaricales</taxon>
        <taxon>Pleurotineae</taxon>
        <taxon>Pleurotaceae</taxon>
        <taxon>Pleurotus</taxon>
    </lineage>
</organism>
<dbReference type="AlphaFoldDB" id="A0A067P7F9"/>
<dbReference type="InParanoid" id="A0A067P7F9"/>
<dbReference type="VEuPathDB" id="FungiDB:PLEOSDRAFT_154495"/>
<gene>
    <name evidence="1" type="ORF">PLEOSDRAFT_154495</name>
</gene>
<name>A0A067P7F9_PLEO1</name>
<accession>A0A067P7F9</accession>
<dbReference type="EMBL" id="KL198005">
    <property type="protein sequence ID" value="KDQ32327.1"/>
    <property type="molecule type" value="Genomic_DNA"/>
</dbReference>
<protein>
    <submittedName>
        <fullName evidence="1">Uncharacterized protein</fullName>
    </submittedName>
</protein>